<evidence type="ECO:0000313" key="3">
    <source>
        <dbReference type="Proteomes" id="UP000437131"/>
    </source>
</evidence>
<organism evidence="2 3">
    <name type="scientific">Cyanobacterium aponinum 0216</name>
    <dbReference type="NCBI Taxonomy" id="2676140"/>
    <lineage>
        <taxon>Bacteria</taxon>
        <taxon>Bacillati</taxon>
        <taxon>Cyanobacteriota</taxon>
        <taxon>Cyanophyceae</taxon>
        <taxon>Oscillatoriophycideae</taxon>
        <taxon>Chroococcales</taxon>
        <taxon>Geminocystaceae</taxon>
        <taxon>Cyanobacterium</taxon>
    </lineage>
</organism>
<protein>
    <submittedName>
        <fullName evidence="2">Uncharacterized protein</fullName>
    </submittedName>
</protein>
<gene>
    <name evidence="2" type="ORF">GGC33_17875</name>
</gene>
<reference evidence="2 3" key="1">
    <citation type="submission" date="2019-11" db="EMBL/GenBank/DDBJ databases">
        <title>Isolation of a new High Light Tolerant Cyanobacteria.</title>
        <authorList>
            <person name="Dobson Z."/>
            <person name="Vaughn N."/>
            <person name="Vaughn M."/>
            <person name="Fromme P."/>
            <person name="Mazor Y."/>
        </authorList>
    </citation>
    <scope>NUCLEOTIDE SEQUENCE [LARGE SCALE GENOMIC DNA]</scope>
    <source>
        <strain evidence="2 3">0216</strain>
    </source>
</reference>
<dbReference type="EMBL" id="WMIA01000050">
    <property type="protein sequence ID" value="MTF40764.1"/>
    <property type="molecule type" value="Genomic_DNA"/>
</dbReference>
<evidence type="ECO:0000256" key="1">
    <source>
        <dbReference type="SAM" id="MobiDB-lite"/>
    </source>
</evidence>
<sequence>MLKNNLNCHTNSLGIFVILSLISVNSLMVEPGFAQTSSSPIEEDVSITGDSLQGLDSSSLAGNQSNTPKWDVTVEREKKKPSFSTGNEFFDSLLQKQSEPPKTSTEEKINTNKGDVPVNQGGTIPLFNF</sequence>
<proteinExistence type="predicted"/>
<dbReference type="AlphaFoldDB" id="A0A844GWA1"/>
<dbReference type="RefSeq" id="WP_155084793.1">
    <property type="nucleotide sequence ID" value="NZ_WMIA01000050.1"/>
</dbReference>
<evidence type="ECO:0000313" key="2">
    <source>
        <dbReference type="EMBL" id="MTF40764.1"/>
    </source>
</evidence>
<feature type="compositionally biased region" description="Polar residues" evidence="1">
    <location>
        <begin position="94"/>
        <end position="103"/>
    </location>
</feature>
<comment type="caution">
    <text evidence="2">The sequence shown here is derived from an EMBL/GenBank/DDBJ whole genome shotgun (WGS) entry which is preliminary data.</text>
</comment>
<feature type="compositionally biased region" description="Low complexity" evidence="1">
    <location>
        <begin position="49"/>
        <end position="60"/>
    </location>
</feature>
<name>A0A844GWA1_9CHRO</name>
<accession>A0A844GWA1</accession>
<dbReference type="Proteomes" id="UP000437131">
    <property type="component" value="Unassembled WGS sequence"/>
</dbReference>
<feature type="region of interest" description="Disordered" evidence="1">
    <location>
        <begin position="34"/>
        <end position="124"/>
    </location>
</feature>